<evidence type="ECO:0000256" key="5">
    <source>
        <dbReference type="ARBA" id="ARBA00023014"/>
    </source>
</evidence>
<evidence type="ECO:0000256" key="1">
    <source>
        <dbReference type="ARBA" id="ARBA00001966"/>
    </source>
</evidence>
<feature type="domain" description="Radical SAM core" evidence="6">
    <location>
        <begin position="21"/>
        <end position="251"/>
    </location>
</feature>
<dbReference type="SFLD" id="SFLDG01095">
    <property type="entry name" value="Uncharacterised_Radical_SAM_Su"/>
    <property type="match status" value="1"/>
</dbReference>
<keyword evidence="5" id="KW-0411">Iron-sulfur</keyword>
<evidence type="ECO:0000313" key="7">
    <source>
        <dbReference type="EMBL" id="GLG05378.1"/>
    </source>
</evidence>
<dbReference type="AlphaFoldDB" id="A0A9W6FDB1"/>
<evidence type="ECO:0000256" key="4">
    <source>
        <dbReference type="ARBA" id="ARBA00023004"/>
    </source>
</evidence>
<dbReference type="GO" id="GO:0051536">
    <property type="term" value="F:iron-sulfur cluster binding"/>
    <property type="evidence" value="ECO:0007669"/>
    <property type="project" value="UniProtKB-KW"/>
</dbReference>
<sequence length="289" mass="33374">MMTNEELFASIYTHDTIYLPPSEQDCAALEVALGCSHAKCRFCDFAKDPFQIHSMEQIRRNMQILGRFRPDAYRLFLLGENAFVLDYQKLCQIFDMTDQYMPNIHEFSMYSRIDDIARKTDEELRMLHKMGLSTLHIGLESGSDSILLEQNKGVTSMDMLVQLRRLEAVGIEYYVTIILGLGGRRFSVHHALATARLLNQLHPADIWCLKLKLWPDTPLYKDAKKGHFDMMNDAEMLWEERIMLENLTVKDCMFHDTTVLNTYTIQGRLPEEKASLLDAIDMLLASCGF</sequence>
<evidence type="ECO:0000256" key="3">
    <source>
        <dbReference type="ARBA" id="ARBA00022723"/>
    </source>
</evidence>
<keyword evidence="8" id="KW-1185">Reference proteome</keyword>
<dbReference type="InterPro" id="IPR006638">
    <property type="entry name" value="Elp3/MiaA/NifB-like_rSAM"/>
</dbReference>
<gene>
    <name evidence="7" type="ORF">Selli1_25520</name>
</gene>
<evidence type="ECO:0000256" key="2">
    <source>
        <dbReference type="ARBA" id="ARBA00022691"/>
    </source>
</evidence>
<accession>A0A9W6FDB1</accession>
<proteinExistence type="predicted"/>
<dbReference type="InterPro" id="IPR051198">
    <property type="entry name" value="BchE-like"/>
</dbReference>
<evidence type="ECO:0000313" key="8">
    <source>
        <dbReference type="Proteomes" id="UP001145145"/>
    </source>
</evidence>
<keyword evidence="3" id="KW-0479">Metal-binding</keyword>
<dbReference type="PANTHER" id="PTHR43409:SF4">
    <property type="entry name" value="RADICAL SAM SUPERFAMILY PROTEIN"/>
    <property type="match status" value="1"/>
</dbReference>
<comment type="caution">
    <text evidence="7">The sequence shown here is derived from an EMBL/GenBank/DDBJ whole genome shotgun (WGS) entry which is preliminary data.</text>
</comment>
<keyword evidence="4" id="KW-0408">Iron</keyword>
<dbReference type="SFLD" id="SFLDS00029">
    <property type="entry name" value="Radical_SAM"/>
    <property type="match status" value="1"/>
</dbReference>
<dbReference type="PROSITE" id="PS51918">
    <property type="entry name" value="RADICAL_SAM"/>
    <property type="match status" value="1"/>
</dbReference>
<dbReference type="Pfam" id="PF04055">
    <property type="entry name" value="Radical_SAM"/>
    <property type="match status" value="1"/>
</dbReference>
<dbReference type="Proteomes" id="UP001145145">
    <property type="component" value="Unassembled WGS sequence"/>
</dbReference>
<organism evidence="7 8">
    <name type="scientific">Sellimonas catena</name>
    <dbReference type="NCBI Taxonomy" id="2994035"/>
    <lineage>
        <taxon>Bacteria</taxon>
        <taxon>Bacillati</taxon>
        <taxon>Bacillota</taxon>
        <taxon>Clostridia</taxon>
        <taxon>Lachnospirales</taxon>
        <taxon>Lachnospiraceae</taxon>
        <taxon>Sellimonas</taxon>
    </lineage>
</organism>
<dbReference type="EMBL" id="BSBO01000028">
    <property type="protein sequence ID" value="GLG05378.1"/>
    <property type="molecule type" value="Genomic_DNA"/>
</dbReference>
<dbReference type="RefSeq" id="WP_242960090.1">
    <property type="nucleotide sequence ID" value="NZ_BSBO01000028.1"/>
</dbReference>
<keyword evidence="2" id="KW-0949">S-adenosyl-L-methionine</keyword>
<reference evidence="7 8" key="1">
    <citation type="journal article" date="2023" name="Int. J. Syst. Evol. Microbiol.">
        <title>Sellimonas catena sp. nov., isolated from human faeces.</title>
        <authorList>
            <person name="Hisatomi A."/>
            <person name="Ohkuma M."/>
            <person name="Sakamoto M."/>
        </authorList>
    </citation>
    <scope>NUCLEOTIDE SEQUENCE [LARGE SCALE GENOMIC DNA]</scope>
    <source>
        <strain evidence="7 8">12EGH17</strain>
    </source>
</reference>
<dbReference type="GO" id="GO:0046872">
    <property type="term" value="F:metal ion binding"/>
    <property type="evidence" value="ECO:0007669"/>
    <property type="project" value="UniProtKB-KW"/>
</dbReference>
<dbReference type="PANTHER" id="PTHR43409">
    <property type="entry name" value="ANAEROBIC MAGNESIUM-PROTOPORPHYRIN IX MONOMETHYL ESTER CYCLASE-RELATED"/>
    <property type="match status" value="1"/>
</dbReference>
<protein>
    <submittedName>
        <fullName evidence="7">Radical SAM protein</fullName>
    </submittedName>
</protein>
<dbReference type="SUPFAM" id="SSF102114">
    <property type="entry name" value="Radical SAM enzymes"/>
    <property type="match status" value="1"/>
</dbReference>
<dbReference type="SMART" id="SM00729">
    <property type="entry name" value="Elp3"/>
    <property type="match status" value="1"/>
</dbReference>
<dbReference type="InterPro" id="IPR007197">
    <property type="entry name" value="rSAM"/>
</dbReference>
<dbReference type="CDD" id="cd01335">
    <property type="entry name" value="Radical_SAM"/>
    <property type="match status" value="1"/>
</dbReference>
<name>A0A9W6FDB1_9FIRM</name>
<dbReference type="SFLD" id="SFLDG01082">
    <property type="entry name" value="B12-binding_domain_containing"/>
    <property type="match status" value="1"/>
</dbReference>
<comment type="cofactor">
    <cofactor evidence="1">
        <name>[4Fe-4S] cluster</name>
        <dbReference type="ChEBI" id="CHEBI:49883"/>
    </cofactor>
</comment>
<evidence type="ECO:0000259" key="6">
    <source>
        <dbReference type="PROSITE" id="PS51918"/>
    </source>
</evidence>
<dbReference type="GO" id="GO:0003824">
    <property type="term" value="F:catalytic activity"/>
    <property type="evidence" value="ECO:0007669"/>
    <property type="project" value="InterPro"/>
</dbReference>
<dbReference type="Gene3D" id="3.20.20.70">
    <property type="entry name" value="Aldolase class I"/>
    <property type="match status" value="1"/>
</dbReference>
<dbReference type="InterPro" id="IPR013785">
    <property type="entry name" value="Aldolase_TIM"/>
</dbReference>
<dbReference type="InterPro" id="IPR058240">
    <property type="entry name" value="rSAM_sf"/>
</dbReference>